<dbReference type="VEuPathDB" id="AmoebaDB:EHI8A_155920"/>
<accession>A0A5K1UU82</accession>
<evidence type="ECO:0000256" key="3">
    <source>
        <dbReference type="RuleBase" id="RU000363"/>
    </source>
</evidence>
<dbReference type="EMBL" id="BDEQ01000001">
    <property type="protein sequence ID" value="GAT98260.1"/>
    <property type="molecule type" value="Genomic_DNA"/>
</dbReference>
<dbReference type="PRINTS" id="PR00081">
    <property type="entry name" value="GDHRDH"/>
</dbReference>
<sequence>MQTNEKKVAFVTGSTDGIGLFTATKLAHDGYKVIVHGRTQEKVEKAMGIIQSQIPEADLDFVVCDLQSIEKTKMMCDLLLSKYQRLDLLLNNAGVFLLERQDSVDGHEMTLAVNVLAPFIITFKLLPLIRKTQNSRVIEVGSISQPSYMDLDLIEHKDNYDGYRAYDYSKLSVIAFTFELTERYPDLWINTLDPGTVNTKMLLLSWGKCGIEVGEANDEYWLATNEDLQKVRGKYFVNKVEEKAEKQAYDLNFRKKLFLKLEEITGIKYPLN</sequence>
<reference evidence="4 5" key="1">
    <citation type="submission" date="2016-05" db="EMBL/GenBank/DDBJ databases">
        <title>First whole genome sequencing of Entamoeba histolytica HM1:IMSS-clone-6.</title>
        <authorList>
            <person name="Mukherjee Avik.K."/>
            <person name="Izumyama S."/>
            <person name="Nakada-Tsukui K."/>
            <person name="Nozaki T."/>
        </authorList>
    </citation>
    <scope>NUCLEOTIDE SEQUENCE [LARGE SCALE GENOMIC DNA]</scope>
    <source>
        <strain evidence="4 5">HM1:IMSS clone 6</strain>
    </source>
</reference>
<dbReference type="InterPro" id="IPR002347">
    <property type="entry name" value="SDR_fam"/>
</dbReference>
<evidence type="ECO:0000256" key="1">
    <source>
        <dbReference type="ARBA" id="ARBA00006484"/>
    </source>
</evidence>
<evidence type="ECO:0000313" key="5">
    <source>
        <dbReference type="Proteomes" id="UP000078387"/>
    </source>
</evidence>
<comment type="similarity">
    <text evidence="1 3">Belongs to the short-chain dehydrogenases/reductases (SDR) family.</text>
</comment>
<protein>
    <submittedName>
        <fullName evidence="4">Oxidoreductase short chain dehydrogenase reductase family</fullName>
    </submittedName>
</protein>
<gene>
    <name evidence="4" type="ORF">CL6EHI_146380</name>
</gene>
<evidence type="ECO:0000256" key="2">
    <source>
        <dbReference type="ARBA" id="ARBA00023002"/>
    </source>
</evidence>
<dbReference type="AlphaFoldDB" id="A0A5K1UU82"/>
<dbReference type="PANTHER" id="PTHR24320">
    <property type="entry name" value="RETINOL DEHYDROGENASE"/>
    <property type="match status" value="1"/>
</dbReference>
<dbReference type="SUPFAM" id="SSF51735">
    <property type="entry name" value="NAD(P)-binding Rossmann-fold domains"/>
    <property type="match status" value="1"/>
</dbReference>
<comment type="caution">
    <text evidence="4">The sequence shown here is derived from an EMBL/GenBank/DDBJ whole genome shotgun (WGS) entry which is preliminary data.</text>
</comment>
<dbReference type="Pfam" id="PF00106">
    <property type="entry name" value="adh_short"/>
    <property type="match status" value="1"/>
</dbReference>
<dbReference type="GO" id="GO:0016491">
    <property type="term" value="F:oxidoreductase activity"/>
    <property type="evidence" value="ECO:0007669"/>
    <property type="project" value="UniProtKB-KW"/>
</dbReference>
<dbReference type="VEuPathDB" id="AmoebaDB:EHI_146380"/>
<dbReference type="OMA" id="MLTTQYA"/>
<dbReference type="Proteomes" id="UP000078387">
    <property type="component" value="Unassembled WGS sequence"/>
</dbReference>
<proteinExistence type="inferred from homology"/>
<dbReference type="VEuPathDB" id="AmoebaDB:KM1_073170"/>
<organism evidence="4 5">
    <name type="scientific">Entamoeba histolytica</name>
    <dbReference type="NCBI Taxonomy" id="5759"/>
    <lineage>
        <taxon>Eukaryota</taxon>
        <taxon>Amoebozoa</taxon>
        <taxon>Evosea</taxon>
        <taxon>Archamoebae</taxon>
        <taxon>Mastigamoebida</taxon>
        <taxon>Entamoebidae</taxon>
        <taxon>Entamoeba</taxon>
    </lineage>
</organism>
<evidence type="ECO:0000313" key="4">
    <source>
        <dbReference type="EMBL" id="GAT98260.1"/>
    </source>
</evidence>
<dbReference type="InterPro" id="IPR036291">
    <property type="entry name" value="NAD(P)-bd_dom_sf"/>
</dbReference>
<dbReference type="PANTHER" id="PTHR24320:SF148">
    <property type="entry name" value="NAD(P)-BINDING ROSSMANN-FOLD SUPERFAMILY PROTEIN"/>
    <property type="match status" value="1"/>
</dbReference>
<dbReference type="PRINTS" id="PR00080">
    <property type="entry name" value="SDRFAMILY"/>
</dbReference>
<dbReference type="Gene3D" id="3.40.50.720">
    <property type="entry name" value="NAD(P)-binding Rossmann-like Domain"/>
    <property type="match status" value="1"/>
</dbReference>
<dbReference type="VEuPathDB" id="AmoebaDB:EHI7A_185830"/>
<keyword evidence="2" id="KW-0560">Oxidoreductase</keyword>
<dbReference type="VEuPathDB" id="AmoebaDB:EHI5A_088360"/>
<name>A0A5K1UU82_ENTHI</name>